<name>A0AA35LZQ0_9HYPO</name>
<dbReference type="EMBL" id="CABFNP030000799">
    <property type="protein sequence ID" value="CAI6087808.1"/>
    <property type="molecule type" value="Genomic_DNA"/>
</dbReference>
<dbReference type="AntiFam" id="ANF00142">
    <property type="entry name" value="Shadow ORF (opposite yadG)"/>
</dbReference>
<dbReference type="AlphaFoldDB" id="A0AA35LZQ0"/>
<keyword evidence="2" id="KW-0472">Membrane</keyword>
<protein>
    <submittedName>
        <fullName evidence="3">Uncharacterized protein</fullName>
    </submittedName>
</protein>
<feature type="region of interest" description="Disordered" evidence="1">
    <location>
        <begin position="985"/>
        <end position="1010"/>
    </location>
</feature>
<gene>
    <name evidence="3" type="ORF">CCHLO57077_00008292</name>
</gene>
<evidence type="ECO:0000313" key="3">
    <source>
        <dbReference type="EMBL" id="CAI6087808.1"/>
    </source>
</evidence>
<keyword evidence="4" id="KW-1185">Reference proteome</keyword>
<sequence>RGQLGLLLGGNNLVTHGIELLLLVITVLLETGTRALARHPVVSGRSHLTVHDGPDFLSKILGELGGVSDDDDTTLELLQGLGQGTEGVTVQIVGRLVKDDQVRSLPRASSEDSLDTLATRQTTHAGVRDELSVQTEVGAVRLNLLTDQRTELTGGKGLLHIDIGDHLLVRGEQLVTGQPDVVSRHHGGPALVLHANVFTNGERALVLVRVLELSTGVDANDTTGGTLDLEDLVHGLLIGLGDDLVGTVHGLTVLTGLETPLNVLGGGAVQVVINVGESVLLDVGDTDVLVLVDLTLGRDELTGKNVNQSTLTGTVGTNDGNTGTERALEGDVGDLGLGGTGVLEGHLGGTENGLGLGLDTLEETGLREGELDLGGTELVVGPSGRNTLDELGQVTLVTLELEALVVDDVLADVVEEARVVGDDDGGARGIDEVVLEPLDVLHVQMVGRLVQKQDIRSLEDGTAQSELHLPTTGKSGNLASNHLLGEAELGKLLDDVVLGGGDTSLLELLHGPLDGGHLGISRVQVVLDEDSLDFALLGETLDLLVVDGTHQSRLSGTVGTAKTVALATLETEVGLVQQDLGTVGKGEGAVAQILTLLLIGLNLILGLGAGGGLLAESLDDALGVVDASDDSDIRLEGVDPDNGLLLLLVDDLTSNGSNVLGNGAHLLEVVGVLGGKDLLELGKDNLLVTVVAGLRDDTILDVTDTGEGVESLLGLLTGLGVSQVFVVLGKTWHHLGQERSDNVGIVDQLAHVVNNDSSLSLDGGLTLSKTTVQKRNHEGKSGLLDLGNESGGTEQMDGLGDVLGLSNTLDKLGNETLNIPVDDELAERLHGLVGTLLDLLLGIPHSLRDDGDQFGDTGSELSRGGLDEGINEVKSSHLLRPLLGIAERLHDVREGSFGGVAVDGASNGEDGSLAGILHGSDLVANSGKGSGKKDNEVGLDRSRDLGVGGNLLNGDGSLLTGESILLVGEGLLEACNETRIPTLEGLEKANRKENSQSPGDDRNGGKDLRAGDGLVLNTTVDERSDLGRGLLDVGSLLGDVELLEELLKDLDGTSVLGRHLVGFLFYFFGIRFDREIKIRMRS</sequence>
<accession>A0AA35LZQ0</accession>
<reference evidence="3" key="1">
    <citation type="submission" date="2023-01" db="EMBL/GenBank/DDBJ databases">
        <authorList>
            <person name="Piombo E."/>
        </authorList>
    </citation>
    <scope>NUCLEOTIDE SEQUENCE</scope>
</reference>
<dbReference type="Proteomes" id="UP001160390">
    <property type="component" value="Unassembled WGS sequence"/>
</dbReference>
<keyword evidence="2" id="KW-1133">Transmembrane helix</keyword>
<keyword evidence="2" id="KW-0812">Transmembrane</keyword>
<proteinExistence type="predicted"/>
<evidence type="ECO:0000256" key="1">
    <source>
        <dbReference type="SAM" id="MobiDB-lite"/>
    </source>
</evidence>
<comment type="caution">
    <text evidence="3">The sequence shown here is derived from an EMBL/GenBank/DDBJ whole genome shotgun (WGS) entry which is preliminary data.</text>
</comment>
<feature type="non-terminal residue" evidence="3">
    <location>
        <position position="1082"/>
    </location>
</feature>
<evidence type="ECO:0000313" key="4">
    <source>
        <dbReference type="Proteomes" id="UP001160390"/>
    </source>
</evidence>
<feature type="non-terminal residue" evidence="3">
    <location>
        <position position="1"/>
    </location>
</feature>
<organism evidence="3 4">
    <name type="scientific">Clonostachys chloroleuca</name>
    <dbReference type="NCBI Taxonomy" id="1926264"/>
    <lineage>
        <taxon>Eukaryota</taxon>
        <taxon>Fungi</taxon>
        <taxon>Dikarya</taxon>
        <taxon>Ascomycota</taxon>
        <taxon>Pezizomycotina</taxon>
        <taxon>Sordariomycetes</taxon>
        <taxon>Hypocreomycetidae</taxon>
        <taxon>Hypocreales</taxon>
        <taxon>Bionectriaceae</taxon>
        <taxon>Clonostachys</taxon>
    </lineage>
</organism>
<feature type="transmembrane region" description="Helical" evidence="2">
    <location>
        <begin position="1055"/>
        <end position="1072"/>
    </location>
</feature>
<evidence type="ECO:0000256" key="2">
    <source>
        <dbReference type="SAM" id="Phobius"/>
    </source>
</evidence>